<feature type="domain" description="Methyltransferase" evidence="1">
    <location>
        <begin position="47"/>
        <end position="142"/>
    </location>
</feature>
<sequence length="256" mass="28652">MISRELATDWLQRWDDQQTKYIPNRRERFEVIADLIEVCIDKLNPVIVDLGVGPGSLTRHLQERIPDATIIGLDKDPVLLEMSRAMDYDVRNVDLNAPDWWEQAGIDATPDAFVSTTALHWLDAEGFAQVVGRCREVLASGGVFIDGDHFYHRPAAEARAEGAERAITLDGIGIALEEKAAERAGVSGNQSWEAWWEELAAVPEFAELLQQREAVYGDRQPAKPPTISQFHEMAADFRSSGCCWQHGADHILYAVK</sequence>
<keyword evidence="2" id="KW-0489">Methyltransferase</keyword>
<accession>A0A2A9DPA6</accession>
<reference evidence="2 3" key="1">
    <citation type="submission" date="2017-10" db="EMBL/GenBank/DDBJ databases">
        <title>Sequencing the genomes of 1000 actinobacteria strains.</title>
        <authorList>
            <person name="Klenk H.-P."/>
        </authorList>
    </citation>
    <scope>NUCLEOTIDE SEQUENCE [LARGE SCALE GENOMIC DNA]</scope>
    <source>
        <strain evidence="2 3">DSM 20688</strain>
    </source>
</reference>
<dbReference type="GO" id="GO:0008168">
    <property type="term" value="F:methyltransferase activity"/>
    <property type="evidence" value="ECO:0007669"/>
    <property type="project" value="UniProtKB-KW"/>
</dbReference>
<keyword evidence="2" id="KW-0808">Transferase</keyword>
<dbReference type="AlphaFoldDB" id="A0A2A9DPA6"/>
<dbReference type="Proteomes" id="UP000221653">
    <property type="component" value="Unassembled WGS sequence"/>
</dbReference>
<evidence type="ECO:0000313" key="2">
    <source>
        <dbReference type="EMBL" id="PFG27749.1"/>
    </source>
</evidence>
<protein>
    <submittedName>
        <fullName evidence="2">Methyltransferase family protein</fullName>
    </submittedName>
</protein>
<dbReference type="STRING" id="1724.GCA_001044175_02431"/>
<dbReference type="InterPro" id="IPR041698">
    <property type="entry name" value="Methyltransf_25"/>
</dbReference>
<organism evidence="2 3">
    <name type="scientific">Corynebacterium renale</name>
    <dbReference type="NCBI Taxonomy" id="1724"/>
    <lineage>
        <taxon>Bacteria</taxon>
        <taxon>Bacillati</taxon>
        <taxon>Actinomycetota</taxon>
        <taxon>Actinomycetes</taxon>
        <taxon>Mycobacteriales</taxon>
        <taxon>Corynebacteriaceae</taxon>
        <taxon>Corynebacterium</taxon>
    </lineage>
</organism>
<evidence type="ECO:0000313" key="3">
    <source>
        <dbReference type="Proteomes" id="UP000221653"/>
    </source>
</evidence>
<gene>
    <name evidence="2" type="ORF">ATK06_0828</name>
</gene>
<dbReference type="Pfam" id="PF13649">
    <property type="entry name" value="Methyltransf_25"/>
    <property type="match status" value="1"/>
</dbReference>
<name>A0A2A9DPA6_9CORY</name>
<dbReference type="Gene3D" id="3.40.50.150">
    <property type="entry name" value="Vaccinia Virus protein VP39"/>
    <property type="match status" value="1"/>
</dbReference>
<comment type="caution">
    <text evidence="2">The sequence shown here is derived from an EMBL/GenBank/DDBJ whole genome shotgun (WGS) entry which is preliminary data.</text>
</comment>
<keyword evidence="3" id="KW-1185">Reference proteome</keyword>
<dbReference type="InterPro" id="IPR029063">
    <property type="entry name" value="SAM-dependent_MTases_sf"/>
</dbReference>
<dbReference type="GO" id="GO:0032259">
    <property type="term" value="P:methylation"/>
    <property type="evidence" value="ECO:0007669"/>
    <property type="project" value="UniProtKB-KW"/>
</dbReference>
<dbReference type="CDD" id="cd02440">
    <property type="entry name" value="AdoMet_MTases"/>
    <property type="match status" value="1"/>
</dbReference>
<proteinExistence type="predicted"/>
<dbReference type="RefSeq" id="WP_048381126.1">
    <property type="nucleotide sequence ID" value="NZ_LDYE01000009.1"/>
</dbReference>
<dbReference type="SUPFAM" id="SSF53335">
    <property type="entry name" value="S-adenosyl-L-methionine-dependent methyltransferases"/>
    <property type="match status" value="1"/>
</dbReference>
<dbReference type="OrthoDB" id="3382693at2"/>
<dbReference type="EMBL" id="PDJF01000001">
    <property type="protein sequence ID" value="PFG27749.1"/>
    <property type="molecule type" value="Genomic_DNA"/>
</dbReference>
<evidence type="ECO:0000259" key="1">
    <source>
        <dbReference type="Pfam" id="PF13649"/>
    </source>
</evidence>